<feature type="transmembrane region" description="Helical" evidence="1">
    <location>
        <begin position="156"/>
        <end position="178"/>
    </location>
</feature>
<dbReference type="RefSeq" id="WP_320381270.1">
    <property type="nucleotide sequence ID" value="NZ_JAWDIQ010000003.1"/>
</dbReference>
<dbReference type="EMBL" id="JAWDIQ010000003">
    <property type="protein sequence ID" value="MDY0410392.1"/>
    <property type="molecule type" value="Genomic_DNA"/>
</dbReference>
<comment type="caution">
    <text evidence="2">The sequence shown here is derived from an EMBL/GenBank/DDBJ whole genome shotgun (WGS) entry which is preliminary data.</text>
</comment>
<name>A0ABU5CVK0_9BACI</name>
<evidence type="ECO:0000313" key="3">
    <source>
        <dbReference type="Proteomes" id="UP001275315"/>
    </source>
</evidence>
<feature type="transmembrane region" description="Helical" evidence="1">
    <location>
        <begin position="130"/>
        <end position="150"/>
    </location>
</feature>
<keyword evidence="3" id="KW-1185">Reference proteome</keyword>
<evidence type="ECO:0008006" key="4">
    <source>
        <dbReference type="Google" id="ProtNLM"/>
    </source>
</evidence>
<organism evidence="2 3">
    <name type="scientific">Paracerasibacillus soli</name>
    <dbReference type="NCBI Taxonomy" id="480284"/>
    <lineage>
        <taxon>Bacteria</taxon>
        <taxon>Bacillati</taxon>
        <taxon>Bacillota</taxon>
        <taxon>Bacilli</taxon>
        <taxon>Bacillales</taxon>
        <taxon>Bacillaceae</taxon>
        <taxon>Paracerasibacillus</taxon>
    </lineage>
</organism>
<feature type="transmembrane region" description="Helical" evidence="1">
    <location>
        <begin position="47"/>
        <end position="68"/>
    </location>
</feature>
<feature type="transmembrane region" description="Helical" evidence="1">
    <location>
        <begin position="185"/>
        <end position="204"/>
    </location>
</feature>
<reference evidence="2 3" key="1">
    <citation type="submission" date="2023-10" db="EMBL/GenBank/DDBJ databases">
        <title>Virgibacillus soli CC-YMP-6 genome.</title>
        <authorList>
            <person name="Miliotis G."/>
            <person name="Sengupta P."/>
            <person name="Hameed A."/>
            <person name="Chuvochina M."/>
            <person name="Mcdonagh F."/>
            <person name="Simpson A.C."/>
            <person name="Singh N.K."/>
            <person name="Rekha P.D."/>
            <person name="Raman K."/>
            <person name="Hugenholtz P."/>
            <person name="Venkateswaran K."/>
        </authorList>
    </citation>
    <scope>NUCLEOTIDE SEQUENCE [LARGE SCALE GENOMIC DNA]</scope>
    <source>
        <strain evidence="2 3">CC-YMP-6</strain>
    </source>
</reference>
<sequence>MENQAKTEEHVTSQKNKELHGYMQFVMDVIKKPHSILSTDYKGYHSYGLITIIAFLSLIVIRSFSYQLKLHLQNDYIDTKFISSFQDFFAFFTTPLTLAAVLALIIVSFKWYAGEKEGKKLTTNYFLEKLGALLVPSAILYATSIPLALLDISVGSWLSSVAYTFLYVAIFLVSYLFVARDNLKVAAVFLFAFYMIDNVIGLIITL</sequence>
<evidence type="ECO:0000313" key="2">
    <source>
        <dbReference type="EMBL" id="MDY0410392.1"/>
    </source>
</evidence>
<keyword evidence="1" id="KW-0812">Transmembrane</keyword>
<dbReference type="Proteomes" id="UP001275315">
    <property type="component" value="Unassembled WGS sequence"/>
</dbReference>
<feature type="transmembrane region" description="Helical" evidence="1">
    <location>
        <begin position="88"/>
        <end position="109"/>
    </location>
</feature>
<keyword evidence="1" id="KW-1133">Transmembrane helix</keyword>
<evidence type="ECO:0000256" key="1">
    <source>
        <dbReference type="SAM" id="Phobius"/>
    </source>
</evidence>
<gene>
    <name evidence="2" type="ORF">RWD45_19875</name>
</gene>
<accession>A0ABU5CVK0</accession>
<proteinExistence type="predicted"/>
<protein>
    <recommendedName>
        <fullName evidence="4">Yip1 domain-containing protein</fullName>
    </recommendedName>
</protein>
<keyword evidence="1" id="KW-0472">Membrane</keyword>